<dbReference type="Proteomes" id="UP000818029">
    <property type="component" value="Chromosome D05"/>
</dbReference>
<dbReference type="InterPro" id="IPR057135">
    <property type="entry name" value="At4g27190-like_LRR"/>
</dbReference>
<evidence type="ECO:0000313" key="10">
    <source>
        <dbReference type="Proteomes" id="UP000818029"/>
    </source>
</evidence>
<dbReference type="PaxDb" id="3635-A0A1U8JAT2"/>
<evidence type="ECO:0000313" key="12">
    <source>
        <dbReference type="RefSeq" id="XP_040948132.1"/>
    </source>
</evidence>
<dbReference type="Gene3D" id="1.10.8.430">
    <property type="entry name" value="Helical domain of apoptotic protease-activating factors"/>
    <property type="match status" value="1"/>
</dbReference>
<feature type="domain" description="Disease resistance protein At4g27190-like leucine-rich repeats" evidence="9">
    <location>
        <begin position="1228"/>
        <end position="1361"/>
    </location>
</feature>
<keyword evidence="6" id="KW-0067">ATP-binding</keyword>
<evidence type="ECO:0000256" key="1">
    <source>
        <dbReference type="ARBA" id="ARBA00008894"/>
    </source>
</evidence>
<evidence type="ECO:0000256" key="6">
    <source>
        <dbReference type="ARBA" id="ARBA00022840"/>
    </source>
</evidence>
<dbReference type="KEGG" id="ghi:107904023"/>
<reference evidence="10" key="1">
    <citation type="journal article" date="2020" name="Nat. Genet.">
        <title>Genomic diversifications of five Gossypium allopolyploid species and their impact on cotton improvement.</title>
        <authorList>
            <person name="Chen Z.J."/>
            <person name="Sreedasyam A."/>
            <person name="Ando A."/>
            <person name="Song Q."/>
            <person name="De Santiago L.M."/>
            <person name="Hulse-Kemp A.M."/>
            <person name="Ding M."/>
            <person name="Ye W."/>
            <person name="Kirkbride R.C."/>
            <person name="Jenkins J."/>
            <person name="Plott C."/>
            <person name="Lovell J."/>
            <person name="Lin Y.M."/>
            <person name="Vaughn R."/>
            <person name="Liu B."/>
            <person name="Simpson S."/>
            <person name="Scheffler B.E."/>
            <person name="Wen L."/>
            <person name="Saski C.A."/>
            <person name="Grover C.E."/>
            <person name="Hu G."/>
            <person name="Conover J.L."/>
            <person name="Carlson J.W."/>
            <person name="Shu S."/>
            <person name="Boston L.B."/>
            <person name="Williams M."/>
            <person name="Peterson D.G."/>
            <person name="McGee K."/>
            <person name="Jones D.C."/>
            <person name="Wendel J.F."/>
            <person name="Stelly D.M."/>
            <person name="Grimwood J."/>
            <person name="Schmutz J."/>
        </authorList>
    </citation>
    <scope>NUCLEOTIDE SEQUENCE [LARGE SCALE GENOMIC DNA]</scope>
    <source>
        <strain evidence="10">cv. TM-1</strain>
    </source>
</reference>
<dbReference type="Gene3D" id="1.10.10.10">
    <property type="entry name" value="Winged helix-like DNA-binding domain superfamily/Winged helix DNA-binding domain"/>
    <property type="match status" value="1"/>
</dbReference>
<dbReference type="GeneID" id="107904023"/>
<evidence type="ECO:0000313" key="13">
    <source>
        <dbReference type="RefSeq" id="XP_040948133.1"/>
    </source>
</evidence>
<feature type="domain" description="Disease resistance protein At4g27190-like leucine-rich repeats" evidence="9">
    <location>
        <begin position="1068"/>
        <end position="1133"/>
    </location>
</feature>
<dbReference type="PANTHER" id="PTHR33463:SF203">
    <property type="entry name" value="AAA+ ATPASE DOMAIN-CONTAINING PROTEIN"/>
    <property type="match status" value="1"/>
</dbReference>
<keyword evidence="5" id="KW-0611">Plant defense</keyword>
<keyword evidence="2" id="KW-0433">Leucine-rich repeat</keyword>
<proteinExistence type="inferred from homology"/>
<dbReference type="Gene3D" id="3.80.10.10">
    <property type="entry name" value="Ribonuclease Inhibitor"/>
    <property type="match status" value="4"/>
</dbReference>
<dbReference type="AlphaFoldDB" id="A0A1U8JAT2"/>
<keyword evidence="4" id="KW-0547">Nucleotide-binding</keyword>
<dbReference type="PANTHER" id="PTHR33463">
    <property type="entry name" value="NB-ARC DOMAIN-CONTAINING PROTEIN-RELATED"/>
    <property type="match status" value="1"/>
</dbReference>
<evidence type="ECO:0000256" key="2">
    <source>
        <dbReference type="ARBA" id="ARBA00022614"/>
    </source>
</evidence>
<keyword evidence="3" id="KW-0677">Repeat</keyword>
<gene>
    <name evidence="11 12 13" type="primary">LOC107904023</name>
</gene>
<feature type="domain" description="Disease resistance protein At4g27190-like leucine-rich repeats" evidence="9">
    <location>
        <begin position="883"/>
        <end position="927"/>
    </location>
</feature>
<comment type="similarity">
    <text evidence="1">Belongs to the disease resistance NB-LRR family.</text>
</comment>
<dbReference type="Gene3D" id="3.40.50.300">
    <property type="entry name" value="P-loop containing nucleotide triphosphate hydrolases"/>
    <property type="match status" value="1"/>
</dbReference>
<sequence length="1535" mass="173114">MGCEFCDSALANAVGTLIVDYVVKPVGRQLDYVRHFHENVEKLVEKKGELGRARTRLQHETGVAERQLLHVEDDVGDLQRKAVEILSNVETLEMEIQQNKRCLNWCPNWSWRYQLSKQAMKKTLDISKLLEKINKFGQPGRVGYRAPSTLPTIEFLCSKEFVVSEASKIAFHQIIEALQDDNISMIGLWGMGGVGKTTLAREVGNQAEKLNLFNKVVITTVSQNPNFEVIQDQIAQFIDFDMKNERGRRSVQDLWLRLKKEQRILIILDDIWTNINLKEKIGIPTGEDHKGCKVLLTTRRQQVCLAMDCQKVVQLGCLDGDEAWNLFATKASLNGSADDAIRKVATKIIRKCQGLPIAIVSLGSALKGKSCHEWKAAYRRLKGRRLTEIEDVNEENAYLCLEASFDYLKGMETKTCFLLCSLYPEDYEIYVEDLVRYAWGLELYKGINSIEKVRSEVLASTEILKNSCLLLDCRRKGHVKMHDVVREVALWIASSREEFSFASVGTLPMDESFKHFIAISFNTDQMGELPEGLVFPNLKFLLLGGTGKGRMETSSEFFEGMKALKACTLADLLLSPVAFQFQMNLKTLKLCNCRFSDISMVGKLKTLEIFSLSGSLISELPNEIGDLENLRLLELSNCTNLRRIPHRLIQRLSSLEELYLHGSSSIIWATENTTEKECYSSLSELNLLPKLGVLSLDLYPQYLSDGFVFPKLWRFDVLISLVWRTPFEPCPISRSLTIFNESIDACKQLFEDVESLDLIGVQGSPNLIPSLELEFSKLASLDLRSCNGMKCLIDASKQQVPTTAFSNLRSLSLASMLALEELCNGPQPQGFLQKLETLSLRDCNEMIGAIPILQNLEELQVHQCGKMQVLFQTVELRSIEQWPNHHLSLQSLKVVQISDCNSLKYLFPMSAANNSLGQLQSLDIRRCSQLEEIIQGTEVLNISPQSLRKIRVSECNKLTSLSSLSHGHRLQELLVDDCPRLTPLIISAKIQKLELRRITSEQLSNIDIFNCEEVEQITEKDQTSSHDHRLQPICFPNLTQISIFNCENLKCLFPITVAHGGFPKLLSASNLQTLEISNCSQLEEIIQEPQVSNISLQCLKEIKVVNCNNLRYLFPMSIANSLGGLRTLQISWCFGLEEIIKAKEASNVCLHSLMEVFVHGCNKLTSLSSLSHGHILKNLTKLEIYDCLQLEDTFPISMAQGLPLLNEVVLGNLPQFKGRDGNEIVLTLSSLQKLKVVNCPGLTPFIISTKIQKLTLRRMEERKKMSNMMEEGGSSVSMEYLKISNFRELFDSSYNLSSLKFLNLFGLTELRVIWNGPIQAVNFQNLTELNVGDCISLRYIFSPTIARNLPRLSKLHISCCEELEQIIDKDQKSSQHHLQPICFPCLAEVIIDNCENLKYLFPITSAHGGLPKLKTIRLVNVPKLEQVFEGDEANVSKDEEKVIHLPQLTYLDLGRLPNLMSFSPVGYHFVFPSLVVLNVEGCPNLTTRFSVDSEQSVHAETQASQSVDETIVEESATAQETTWPAGSNISWSAEH</sequence>
<dbReference type="SUPFAM" id="SSF52540">
    <property type="entry name" value="P-loop containing nucleoside triphosphate hydrolases"/>
    <property type="match status" value="1"/>
</dbReference>
<organism evidence="10 11">
    <name type="scientific">Gossypium hirsutum</name>
    <name type="common">Upland cotton</name>
    <name type="synonym">Gossypium mexicanum</name>
    <dbReference type="NCBI Taxonomy" id="3635"/>
    <lineage>
        <taxon>Eukaryota</taxon>
        <taxon>Viridiplantae</taxon>
        <taxon>Streptophyta</taxon>
        <taxon>Embryophyta</taxon>
        <taxon>Tracheophyta</taxon>
        <taxon>Spermatophyta</taxon>
        <taxon>Magnoliopsida</taxon>
        <taxon>eudicotyledons</taxon>
        <taxon>Gunneridae</taxon>
        <taxon>Pentapetalae</taxon>
        <taxon>rosids</taxon>
        <taxon>malvids</taxon>
        <taxon>Malvales</taxon>
        <taxon>Malvaceae</taxon>
        <taxon>Malvoideae</taxon>
        <taxon>Gossypium</taxon>
    </lineage>
</organism>
<dbReference type="InterPro" id="IPR002182">
    <property type="entry name" value="NB-ARC"/>
</dbReference>
<protein>
    <submittedName>
        <fullName evidence="11 12">Disease resistance protein At4g27190</fullName>
    </submittedName>
</protein>
<dbReference type="PRINTS" id="PR00364">
    <property type="entry name" value="DISEASERSIST"/>
</dbReference>
<dbReference type="RefSeq" id="XP_040948132.1">
    <property type="nucleotide sequence ID" value="XM_041092198.1"/>
</dbReference>
<dbReference type="InterPro" id="IPR032675">
    <property type="entry name" value="LRR_dom_sf"/>
</dbReference>
<feature type="region of interest" description="Disordered" evidence="7">
    <location>
        <begin position="1516"/>
        <end position="1535"/>
    </location>
</feature>
<dbReference type="InterPro" id="IPR042197">
    <property type="entry name" value="Apaf_helical"/>
</dbReference>
<dbReference type="Pfam" id="PF23247">
    <property type="entry name" value="LRR_RPS2"/>
    <property type="match status" value="5"/>
</dbReference>
<feature type="domain" description="NB-ARC" evidence="8">
    <location>
        <begin position="172"/>
        <end position="331"/>
    </location>
</feature>
<dbReference type="InterPro" id="IPR027417">
    <property type="entry name" value="P-loop_NTPase"/>
</dbReference>
<dbReference type="InterPro" id="IPR050905">
    <property type="entry name" value="Plant_NBS-LRR"/>
</dbReference>
<name>A0A1U8JAT2_GOSHI</name>
<dbReference type="InterPro" id="IPR036388">
    <property type="entry name" value="WH-like_DNA-bd_sf"/>
</dbReference>
<accession>A0A1U8JAT2</accession>
<evidence type="ECO:0000256" key="5">
    <source>
        <dbReference type="ARBA" id="ARBA00022821"/>
    </source>
</evidence>
<dbReference type="Pfam" id="PF00931">
    <property type="entry name" value="NB-ARC"/>
    <property type="match status" value="1"/>
</dbReference>
<keyword evidence="10" id="KW-1185">Reference proteome</keyword>
<dbReference type="SUPFAM" id="SSF52058">
    <property type="entry name" value="L domain-like"/>
    <property type="match status" value="3"/>
</dbReference>
<evidence type="ECO:0000259" key="8">
    <source>
        <dbReference type="Pfam" id="PF00931"/>
    </source>
</evidence>
<evidence type="ECO:0000256" key="4">
    <source>
        <dbReference type="ARBA" id="ARBA00022741"/>
    </source>
</evidence>
<evidence type="ECO:0000256" key="3">
    <source>
        <dbReference type="ARBA" id="ARBA00022737"/>
    </source>
</evidence>
<dbReference type="RefSeq" id="XP_016685778.2">
    <property type="nucleotide sequence ID" value="XM_016830289.2"/>
</dbReference>
<dbReference type="RefSeq" id="XP_040948133.1">
    <property type="nucleotide sequence ID" value="XM_041092199.1"/>
</dbReference>
<feature type="domain" description="Disease resistance protein At4g27190-like leucine-rich repeats" evidence="9">
    <location>
        <begin position="930"/>
        <end position="1059"/>
    </location>
</feature>
<evidence type="ECO:0000256" key="7">
    <source>
        <dbReference type="SAM" id="MobiDB-lite"/>
    </source>
</evidence>
<reference evidence="11 12" key="2">
    <citation type="submission" date="2025-05" db="UniProtKB">
        <authorList>
            <consortium name="RefSeq"/>
        </authorList>
    </citation>
    <scope>IDENTIFICATION</scope>
</reference>
<evidence type="ECO:0000313" key="11">
    <source>
        <dbReference type="RefSeq" id="XP_016685778.2"/>
    </source>
</evidence>
<feature type="domain" description="Disease resistance protein At4g27190-like leucine-rich repeats" evidence="9">
    <location>
        <begin position="1373"/>
        <end position="1492"/>
    </location>
</feature>
<evidence type="ECO:0000259" key="9">
    <source>
        <dbReference type="Pfam" id="PF23247"/>
    </source>
</evidence>